<dbReference type="Proteomes" id="UP000886520">
    <property type="component" value="Chromosome 2"/>
</dbReference>
<evidence type="ECO:0000313" key="2">
    <source>
        <dbReference type="Proteomes" id="UP000886520"/>
    </source>
</evidence>
<dbReference type="AlphaFoldDB" id="A0A9D4VBF6"/>
<proteinExistence type="predicted"/>
<evidence type="ECO:0000313" key="1">
    <source>
        <dbReference type="EMBL" id="KAI5082533.1"/>
    </source>
</evidence>
<protein>
    <submittedName>
        <fullName evidence="1">Uncharacterized protein</fullName>
    </submittedName>
</protein>
<name>A0A9D4VBF6_ADICA</name>
<comment type="caution">
    <text evidence="1">The sequence shown here is derived from an EMBL/GenBank/DDBJ whole genome shotgun (WGS) entry which is preliminary data.</text>
</comment>
<sequence length="170" mass="19206">MLATLGVDVRFAGILAQPGSKIDSFQKRFLWTSIEIVLRSKVQGLCAILSAGIDSVVKAELYHDLVRKLSKEVEAFVDEVFMEVDDFIVRFVKGNQELVADTGSTWEVKRLTETIDWDLRLRKYSSSKFLALQVRGEVDDTIWVNVTAEDAIEDMVVQKAELPLKRSPTI</sequence>
<organism evidence="1 2">
    <name type="scientific">Adiantum capillus-veneris</name>
    <name type="common">Maidenhair fern</name>
    <dbReference type="NCBI Taxonomy" id="13818"/>
    <lineage>
        <taxon>Eukaryota</taxon>
        <taxon>Viridiplantae</taxon>
        <taxon>Streptophyta</taxon>
        <taxon>Embryophyta</taxon>
        <taxon>Tracheophyta</taxon>
        <taxon>Polypodiopsida</taxon>
        <taxon>Polypodiidae</taxon>
        <taxon>Polypodiales</taxon>
        <taxon>Pteridineae</taxon>
        <taxon>Pteridaceae</taxon>
        <taxon>Vittarioideae</taxon>
        <taxon>Adiantum</taxon>
    </lineage>
</organism>
<reference evidence="1" key="1">
    <citation type="submission" date="2021-01" db="EMBL/GenBank/DDBJ databases">
        <title>Adiantum capillus-veneris genome.</title>
        <authorList>
            <person name="Fang Y."/>
            <person name="Liao Q."/>
        </authorList>
    </citation>
    <scope>NUCLEOTIDE SEQUENCE</scope>
    <source>
        <strain evidence="1">H3</strain>
        <tissue evidence="1">Leaf</tissue>
    </source>
</reference>
<keyword evidence="2" id="KW-1185">Reference proteome</keyword>
<dbReference type="EMBL" id="JABFUD020000003">
    <property type="protein sequence ID" value="KAI5082533.1"/>
    <property type="molecule type" value="Genomic_DNA"/>
</dbReference>
<accession>A0A9D4VBF6</accession>
<gene>
    <name evidence="1" type="ORF">GOP47_0002276</name>
</gene>